<dbReference type="Gene3D" id="3.90.105.10">
    <property type="entry name" value="Molybdopterin biosynthesis moea protein, domain 2"/>
    <property type="match status" value="1"/>
</dbReference>
<dbReference type="EMBL" id="JBHUFW010000023">
    <property type="protein sequence ID" value="MFD1864716.1"/>
    <property type="molecule type" value="Genomic_DNA"/>
</dbReference>
<dbReference type="RefSeq" id="WP_204893774.1">
    <property type="nucleotide sequence ID" value="NZ_JBHUFW010000023.1"/>
</dbReference>
<organism evidence="8 9">
    <name type="scientific">Planococcus chinensis</name>
    <dbReference type="NCBI Taxonomy" id="272917"/>
    <lineage>
        <taxon>Bacteria</taxon>
        <taxon>Bacillati</taxon>
        <taxon>Bacillota</taxon>
        <taxon>Bacilli</taxon>
        <taxon>Bacillales</taxon>
        <taxon>Caryophanaceae</taxon>
        <taxon>Planococcus</taxon>
    </lineage>
</organism>
<keyword evidence="8" id="KW-0032">Aminotransferase</keyword>
<dbReference type="InterPro" id="IPR008286">
    <property type="entry name" value="Prn/Lys/Arg_de-COase_C"/>
</dbReference>
<comment type="caution">
    <text evidence="8">The sequence shown here is derived from an EMBL/GenBank/DDBJ whole genome shotgun (WGS) entry which is preliminary data.</text>
</comment>
<evidence type="ECO:0000256" key="4">
    <source>
        <dbReference type="ARBA" id="ARBA00022898"/>
    </source>
</evidence>
<dbReference type="InterPro" id="IPR052357">
    <property type="entry name" value="Orn_Lys_Arg_decarboxylase-I"/>
</dbReference>
<dbReference type="GO" id="GO:0008483">
    <property type="term" value="F:transaminase activity"/>
    <property type="evidence" value="ECO:0007669"/>
    <property type="project" value="UniProtKB-KW"/>
</dbReference>
<evidence type="ECO:0000256" key="2">
    <source>
        <dbReference type="ARBA" id="ARBA00010671"/>
    </source>
</evidence>
<dbReference type="InterPro" id="IPR036633">
    <property type="entry name" value="Prn/Lys/Arg_de-COase_C_sf"/>
</dbReference>
<feature type="domain" description="Orn/Lys/Arg decarboxylases family 1 pyridoxal-P attachment site" evidence="6">
    <location>
        <begin position="6"/>
        <end position="277"/>
    </location>
</feature>
<evidence type="ECO:0000259" key="7">
    <source>
        <dbReference type="Pfam" id="PF03711"/>
    </source>
</evidence>
<dbReference type="PANTHER" id="PTHR43277:SF3">
    <property type="entry name" value="DECARBOXYLASE, PUTATIVE-RELATED"/>
    <property type="match status" value="1"/>
</dbReference>
<gene>
    <name evidence="8" type="ORF">ACFSDB_17620</name>
</gene>
<comment type="similarity">
    <text evidence="2">Belongs to the Orn/Lys/Arg decarboxylase class-I family.</text>
</comment>
<protein>
    <submittedName>
        <fullName evidence="8">Aminotransferase class I/II-fold pyridoxal phosphate-dependent enzyme</fullName>
    </submittedName>
</protein>
<evidence type="ECO:0000313" key="8">
    <source>
        <dbReference type="EMBL" id="MFD1864716.1"/>
    </source>
</evidence>
<keyword evidence="3" id="KW-0210">Decarboxylase</keyword>
<dbReference type="InterPro" id="IPR015421">
    <property type="entry name" value="PyrdxlP-dep_Trfase_major"/>
</dbReference>
<dbReference type="SUPFAM" id="SSF53383">
    <property type="entry name" value="PLP-dependent transferases"/>
    <property type="match status" value="1"/>
</dbReference>
<dbReference type="Gene3D" id="3.40.640.10">
    <property type="entry name" value="Type I PLP-dependent aspartate aminotransferase-like (Major domain)"/>
    <property type="match status" value="1"/>
</dbReference>
<comment type="cofactor">
    <cofactor evidence="1">
        <name>pyridoxal 5'-phosphate</name>
        <dbReference type="ChEBI" id="CHEBI:597326"/>
    </cofactor>
</comment>
<keyword evidence="5" id="KW-0456">Lyase</keyword>
<name>A0ABW4QM90_9BACL</name>
<reference evidence="9" key="1">
    <citation type="journal article" date="2019" name="Int. J. Syst. Evol. Microbiol.">
        <title>The Global Catalogue of Microorganisms (GCM) 10K type strain sequencing project: providing services to taxonomists for standard genome sequencing and annotation.</title>
        <authorList>
            <consortium name="The Broad Institute Genomics Platform"/>
            <consortium name="The Broad Institute Genome Sequencing Center for Infectious Disease"/>
            <person name="Wu L."/>
            <person name="Ma J."/>
        </authorList>
    </citation>
    <scope>NUCLEOTIDE SEQUENCE [LARGE SCALE GENOMIC DNA]</scope>
    <source>
        <strain evidence="9">CGMCC 1.15475</strain>
    </source>
</reference>
<dbReference type="InterPro" id="IPR000310">
    <property type="entry name" value="Orn/Lys/Arg_deCO2ase_major_dom"/>
</dbReference>
<accession>A0ABW4QM90</accession>
<evidence type="ECO:0000256" key="1">
    <source>
        <dbReference type="ARBA" id="ARBA00001933"/>
    </source>
</evidence>
<evidence type="ECO:0000313" key="9">
    <source>
        <dbReference type="Proteomes" id="UP001597273"/>
    </source>
</evidence>
<dbReference type="InterPro" id="IPR015424">
    <property type="entry name" value="PyrdxlP-dep_Trfase"/>
</dbReference>
<dbReference type="Pfam" id="PF01276">
    <property type="entry name" value="OKR_DC_1"/>
    <property type="match status" value="1"/>
</dbReference>
<keyword evidence="9" id="KW-1185">Reference proteome</keyword>
<dbReference type="Pfam" id="PF03711">
    <property type="entry name" value="OKR_DC_1_C"/>
    <property type="match status" value="1"/>
</dbReference>
<evidence type="ECO:0000259" key="6">
    <source>
        <dbReference type="Pfam" id="PF01276"/>
    </source>
</evidence>
<sequence>MTYRRPLVDALIHFQQQQPISFHVPGHKNGQLSALPEAIKSAMAYDVTELSGLDDLHYPEEVIGEAQQLLAEAYGADESFFLVNGSTSGNLAMILAACEEGDAVLVQRNSHKSVFHALELAKVRPIYVAPEWDRASLTATALRLEDVEAAYAAYPEAKVLVVTYPNYYGMAGADLEAIISFCHDKGIVVLVDEAHGAHFVLGSPYPPSALGLGADAVVQSAHKSLPAMTMGSFLHVQGQLLDAGKIRKYLRMLQSSSPSYLIMASLDDARSFVQTYSQPDKRSFEDKRRQFLSGLKTIPKLEVFEPDDPLKLMLRVGHHSGPQLKKQLEETGIHAELADPHQVLLILPLLKHVHSYPFAEIRSRIKEGVRGVLQEERLSVDIKVPVQQMIEMPELSFEELEVGEFEWLPYPKAYGRISAGTVVPYPPGIPLILPGEKWTLEKLENLADCLATNAQIQGDHRLSEKLIRVLPRGR</sequence>
<feature type="domain" description="Orn/Lys/Arg decarboxylase C-terminal" evidence="7">
    <location>
        <begin position="387"/>
        <end position="442"/>
    </location>
</feature>
<dbReference type="Proteomes" id="UP001597273">
    <property type="component" value="Unassembled WGS sequence"/>
</dbReference>
<dbReference type="PANTHER" id="PTHR43277">
    <property type="entry name" value="ARGININE DECARBOXYLASE"/>
    <property type="match status" value="1"/>
</dbReference>
<evidence type="ECO:0000256" key="3">
    <source>
        <dbReference type="ARBA" id="ARBA00022793"/>
    </source>
</evidence>
<keyword evidence="4" id="KW-0663">Pyridoxal phosphate</keyword>
<dbReference type="SUPFAM" id="SSF55904">
    <property type="entry name" value="Ornithine decarboxylase C-terminal domain"/>
    <property type="match status" value="1"/>
</dbReference>
<proteinExistence type="inferred from homology"/>
<keyword evidence="8" id="KW-0808">Transferase</keyword>
<evidence type="ECO:0000256" key="5">
    <source>
        <dbReference type="ARBA" id="ARBA00023239"/>
    </source>
</evidence>